<proteinExistence type="predicted"/>
<dbReference type="AlphaFoldDB" id="A0AAW1X7G2"/>
<dbReference type="EMBL" id="JBEDUW010000004">
    <property type="protein sequence ID" value="KAK9932211.1"/>
    <property type="molecule type" value="Genomic_DNA"/>
</dbReference>
<sequence>MPMASPILKQTSTQSSFPPLPYKPHLQYPITTSPAHQSQTMAPSLLCNYTKPSPQSIEHYATAVDQSTKPPSLGVSFAVDSYKSLVHKIPTKLPSKAATSLMLSAEERR</sequence>
<accession>A0AAW1X7G2</accession>
<evidence type="ECO:0000256" key="1">
    <source>
        <dbReference type="SAM" id="MobiDB-lite"/>
    </source>
</evidence>
<name>A0AAW1X7G2_RUBAR</name>
<feature type="region of interest" description="Disordered" evidence="1">
    <location>
        <begin position="1"/>
        <end position="23"/>
    </location>
</feature>
<protein>
    <submittedName>
        <fullName evidence="2">Uncharacterized protein</fullName>
    </submittedName>
</protein>
<reference evidence="2 3" key="1">
    <citation type="journal article" date="2023" name="G3 (Bethesda)">
        <title>A chromosome-length genome assembly and annotation of blackberry (Rubus argutus, cv. 'Hillquist').</title>
        <authorList>
            <person name="Bruna T."/>
            <person name="Aryal R."/>
            <person name="Dudchenko O."/>
            <person name="Sargent D.J."/>
            <person name="Mead D."/>
            <person name="Buti M."/>
            <person name="Cavallini A."/>
            <person name="Hytonen T."/>
            <person name="Andres J."/>
            <person name="Pham M."/>
            <person name="Weisz D."/>
            <person name="Mascagni F."/>
            <person name="Usai G."/>
            <person name="Natali L."/>
            <person name="Bassil N."/>
            <person name="Fernandez G.E."/>
            <person name="Lomsadze A."/>
            <person name="Armour M."/>
            <person name="Olukolu B."/>
            <person name="Poorten T."/>
            <person name="Britton C."/>
            <person name="Davik J."/>
            <person name="Ashrafi H."/>
            <person name="Aiden E.L."/>
            <person name="Borodovsky M."/>
            <person name="Worthington M."/>
        </authorList>
    </citation>
    <scope>NUCLEOTIDE SEQUENCE [LARGE SCALE GENOMIC DNA]</scope>
    <source>
        <strain evidence="2">PI 553951</strain>
    </source>
</reference>
<evidence type="ECO:0000313" key="2">
    <source>
        <dbReference type="EMBL" id="KAK9932211.1"/>
    </source>
</evidence>
<organism evidence="2 3">
    <name type="scientific">Rubus argutus</name>
    <name type="common">Southern blackberry</name>
    <dbReference type="NCBI Taxonomy" id="59490"/>
    <lineage>
        <taxon>Eukaryota</taxon>
        <taxon>Viridiplantae</taxon>
        <taxon>Streptophyta</taxon>
        <taxon>Embryophyta</taxon>
        <taxon>Tracheophyta</taxon>
        <taxon>Spermatophyta</taxon>
        <taxon>Magnoliopsida</taxon>
        <taxon>eudicotyledons</taxon>
        <taxon>Gunneridae</taxon>
        <taxon>Pentapetalae</taxon>
        <taxon>rosids</taxon>
        <taxon>fabids</taxon>
        <taxon>Rosales</taxon>
        <taxon>Rosaceae</taxon>
        <taxon>Rosoideae</taxon>
        <taxon>Rosoideae incertae sedis</taxon>
        <taxon>Rubus</taxon>
    </lineage>
</organism>
<feature type="compositionally biased region" description="Polar residues" evidence="1">
    <location>
        <begin position="8"/>
        <end position="17"/>
    </location>
</feature>
<gene>
    <name evidence="2" type="ORF">M0R45_019457</name>
</gene>
<evidence type="ECO:0000313" key="3">
    <source>
        <dbReference type="Proteomes" id="UP001457282"/>
    </source>
</evidence>
<dbReference type="Proteomes" id="UP001457282">
    <property type="component" value="Unassembled WGS sequence"/>
</dbReference>
<comment type="caution">
    <text evidence="2">The sequence shown here is derived from an EMBL/GenBank/DDBJ whole genome shotgun (WGS) entry which is preliminary data.</text>
</comment>
<keyword evidence="3" id="KW-1185">Reference proteome</keyword>